<evidence type="ECO:0000256" key="5">
    <source>
        <dbReference type="ARBA" id="ARBA00022651"/>
    </source>
</evidence>
<evidence type="ECO:0000256" key="7">
    <source>
        <dbReference type="ARBA" id="ARBA00023277"/>
    </source>
</evidence>
<feature type="chain" id="PRO_5013041266" description="Endo-1,4-beta-xylanase" evidence="12">
    <location>
        <begin position="19"/>
        <end position="237"/>
    </location>
</feature>
<dbReference type="PRINTS" id="PR00911">
    <property type="entry name" value="GLHYDRLASE11"/>
</dbReference>
<sequence>MFSSPLIFLAYSIAGVFARVPNFFSTGQTVASDGTGESFYSSSWDDGQAKAKYTNGKSGEYSVTWSGNKGNFVCGKGWNPGGARTVNFTGTFSPNGNAYLSIYGWTTNPLVEYYIVEYYGTHIPYDSPEAQMKGNVTSDGKDYQIFTKVQKNKPSIQGTATFSQYWSVRDGGNKTVGSVGGTISTGNHFKAWEKAGLKMGKQSYMIVATEGQDSNGTAKVTVGATPIETSIPKSIGV</sequence>
<evidence type="ECO:0000256" key="11">
    <source>
        <dbReference type="RuleBase" id="RU362015"/>
    </source>
</evidence>
<keyword evidence="5 10" id="KW-0858">Xylan degradation</keyword>
<dbReference type="PANTHER" id="PTHR46828">
    <property type="entry name" value="ENDO-1,4-BETA-XYLANASE A-RELATED"/>
    <property type="match status" value="1"/>
</dbReference>
<dbReference type="SUPFAM" id="SSF49899">
    <property type="entry name" value="Concanavalin A-like lectins/glucanases"/>
    <property type="match status" value="1"/>
</dbReference>
<feature type="active site" description="Nucleophile" evidence="10">
    <location>
        <position position="112"/>
    </location>
</feature>
<dbReference type="UniPathway" id="UPA00114"/>
<evidence type="ECO:0000313" key="14">
    <source>
        <dbReference type="EMBL" id="CZR53459.1"/>
    </source>
</evidence>
<keyword evidence="15" id="KW-1185">Reference proteome</keyword>
<evidence type="ECO:0000259" key="13">
    <source>
        <dbReference type="PROSITE" id="PS51761"/>
    </source>
</evidence>
<feature type="active site" description="Proton donor" evidence="10">
    <location>
        <position position="210"/>
    </location>
</feature>
<evidence type="ECO:0000256" key="8">
    <source>
        <dbReference type="ARBA" id="ARBA00023295"/>
    </source>
</evidence>
<dbReference type="InterPro" id="IPR013319">
    <property type="entry name" value="GH11/12"/>
</dbReference>
<evidence type="ECO:0000256" key="12">
    <source>
        <dbReference type="SAM" id="SignalP"/>
    </source>
</evidence>
<dbReference type="EC" id="3.2.1.8" evidence="4 10"/>
<evidence type="ECO:0000313" key="15">
    <source>
        <dbReference type="Proteomes" id="UP000184330"/>
    </source>
</evidence>
<comment type="catalytic activity">
    <reaction evidence="1 10 11">
        <text>Endohydrolysis of (1-&gt;4)-beta-D-xylosidic linkages in xylans.</text>
        <dbReference type="EC" id="3.2.1.8"/>
    </reaction>
</comment>
<dbReference type="OrthoDB" id="2115822at2759"/>
<proteinExistence type="inferred from homology"/>
<evidence type="ECO:0000256" key="9">
    <source>
        <dbReference type="ARBA" id="ARBA00023326"/>
    </source>
</evidence>
<dbReference type="Gene3D" id="2.60.120.180">
    <property type="match status" value="1"/>
</dbReference>
<feature type="domain" description="GH11" evidence="13">
    <location>
        <begin position="27"/>
        <end position="223"/>
    </location>
</feature>
<dbReference type="InterPro" id="IPR001137">
    <property type="entry name" value="Glyco_hydro_11"/>
</dbReference>
<keyword evidence="9 10" id="KW-0624">Polysaccharide degradation</keyword>
<keyword evidence="8 10" id="KW-0326">Glycosidase</keyword>
<evidence type="ECO:0000256" key="10">
    <source>
        <dbReference type="PROSITE-ProRule" id="PRU01097"/>
    </source>
</evidence>
<protein>
    <recommendedName>
        <fullName evidence="4 10">Endo-1,4-beta-xylanase</fullName>
        <ecNumber evidence="4 10">3.2.1.8</ecNumber>
    </recommendedName>
</protein>
<feature type="signal peptide" evidence="12">
    <location>
        <begin position="1"/>
        <end position="18"/>
    </location>
</feature>
<dbReference type="InterPro" id="IPR018208">
    <property type="entry name" value="GH11_AS_1"/>
</dbReference>
<dbReference type="EMBL" id="FJOG01000003">
    <property type="protein sequence ID" value="CZR53459.1"/>
    <property type="molecule type" value="Genomic_DNA"/>
</dbReference>
<organism evidence="14 15">
    <name type="scientific">Phialocephala subalpina</name>
    <dbReference type="NCBI Taxonomy" id="576137"/>
    <lineage>
        <taxon>Eukaryota</taxon>
        <taxon>Fungi</taxon>
        <taxon>Dikarya</taxon>
        <taxon>Ascomycota</taxon>
        <taxon>Pezizomycotina</taxon>
        <taxon>Leotiomycetes</taxon>
        <taxon>Helotiales</taxon>
        <taxon>Mollisiaceae</taxon>
        <taxon>Phialocephala</taxon>
        <taxon>Phialocephala fortinii species complex</taxon>
    </lineage>
</organism>
<dbReference type="Pfam" id="PF00457">
    <property type="entry name" value="Glyco_hydro_11"/>
    <property type="match status" value="1"/>
</dbReference>
<reference evidence="14 15" key="1">
    <citation type="submission" date="2016-03" db="EMBL/GenBank/DDBJ databases">
        <authorList>
            <person name="Ploux O."/>
        </authorList>
    </citation>
    <scope>NUCLEOTIDE SEQUENCE [LARGE SCALE GENOMIC DNA]</scope>
    <source>
        <strain evidence="14 15">UAMH 11012</strain>
    </source>
</reference>
<dbReference type="Proteomes" id="UP000184330">
    <property type="component" value="Unassembled WGS sequence"/>
</dbReference>
<keyword evidence="12" id="KW-0732">Signal</keyword>
<keyword evidence="7 10" id="KW-0119">Carbohydrate metabolism</keyword>
<dbReference type="GO" id="GO:0045493">
    <property type="term" value="P:xylan catabolic process"/>
    <property type="evidence" value="ECO:0007669"/>
    <property type="project" value="UniProtKB-UniRule"/>
</dbReference>
<evidence type="ECO:0000256" key="6">
    <source>
        <dbReference type="ARBA" id="ARBA00022801"/>
    </source>
</evidence>
<accession>A0A1L7WL07</accession>
<evidence type="ECO:0000256" key="2">
    <source>
        <dbReference type="ARBA" id="ARBA00004851"/>
    </source>
</evidence>
<name>A0A1L7WL07_9HELO</name>
<comment type="similarity">
    <text evidence="3 10 11">Belongs to the glycosyl hydrolase 11 (cellulase G) family.</text>
</comment>
<dbReference type="InterPro" id="IPR013320">
    <property type="entry name" value="ConA-like_dom_sf"/>
</dbReference>
<comment type="pathway">
    <text evidence="2 10 11">Glycan degradation; xylan degradation.</text>
</comment>
<dbReference type="PROSITE" id="PS00776">
    <property type="entry name" value="GH11_1"/>
    <property type="match status" value="1"/>
</dbReference>
<keyword evidence="6 10" id="KW-0378">Hydrolase</keyword>
<evidence type="ECO:0000256" key="4">
    <source>
        <dbReference type="ARBA" id="ARBA00012590"/>
    </source>
</evidence>
<gene>
    <name evidence="14" type="ORF">PAC_03337</name>
</gene>
<dbReference type="AlphaFoldDB" id="A0A1L7WL07"/>
<dbReference type="GO" id="GO:0031176">
    <property type="term" value="F:endo-1,4-beta-xylanase activity"/>
    <property type="evidence" value="ECO:0007669"/>
    <property type="project" value="UniProtKB-UniRule"/>
</dbReference>
<evidence type="ECO:0000256" key="3">
    <source>
        <dbReference type="ARBA" id="ARBA00007792"/>
    </source>
</evidence>
<dbReference type="PANTHER" id="PTHR46828:SF2">
    <property type="entry name" value="ENDO-1,4-BETA-XYLANASE A-RELATED"/>
    <property type="match status" value="1"/>
</dbReference>
<dbReference type="InterPro" id="IPR033123">
    <property type="entry name" value="GH11_dom"/>
</dbReference>
<evidence type="ECO:0000256" key="1">
    <source>
        <dbReference type="ARBA" id="ARBA00000681"/>
    </source>
</evidence>
<dbReference type="PROSITE" id="PS51761">
    <property type="entry name" value="GH11_3"/>
    <property type="match status" value="1"/>
</dbReference>